<comment type="caution">
    <text evidence="7">The sequence shown here is derived from an EMBL/GenBank/DDBJ whole genome shotgun (WGS) entry which is preliminary data.</text>
</comment>
<proteinExistence type="predicted"/>
<dbReference type="PANTHER" id="PTHR23521">
    <property type="entry name" value="TRANSPORTER MFS SUPERFAMILY"/>
    <property type="match status" value="1"/>
</dbReference>
<dbReference type="Gene3D" id="1.20.1250.20">
    <property type="entry name" value="MFS general substrate transporter like domains"/>
    <property type="match status" value="2"/>
</dbReference>
<feature type="transmembrane region" description="Helical" evidence="5">
    <location>
        <begin position="349"/>
        <end position="368"/>
    </location>
</feature>
<feature type="transmembrane region" description="Helical" evidence="5">
    <location>
        <begin position="97"/>
        <end position="119"/>
    </location>
</feature>
<feature type="transmembrane region" description="Helical" evidence="5">
    <location>
        <begin position="265"/>
        <end position="285"/>
    </location>
</feature>
<evidence type="ECO:0000259" key="6">
    <source>
        <dbReference type="PROSITE" id="PS50850"/>
    </source>
</evidence>
<feature type="transmembrane region" description="Helical" evidence="5">
    <location>
        <begin position="69"/>
        <end position="91"/>
    </location>
</feature>
<dbReference type="PANTHER" id="PTHR23521:SF3">
    <property type="entry name" value="MFS TRANSPORTER"/>
    <property type="match status" value="1"/>
</dbReference>
<keyword evidence="3 5" id="KW-0472">Membrane</keyword>
<feature type="transmembrane region" description="Helical" evidence="5">
    <location>
        <begin position="235"/>
        <end position="253"/>
    </location>
</feature>
<feature type="transmembrane region" description="Helical" evidence="5">
    <location>
        <begin position="291"/>
        <end position="311"/>
    </location>
</feature>
<keyword evidence="2 5" id="KW-1133">Transmembrane helix</keyword>
<name>A0ABV9JQW6_9GAMM</name>
<dbReference type="InterPro" id="IPR020846">
    <property type="entry name" value="MFS_dom"/>
</dbReference>
<evidence type="ECO:0000256" key="2">
    <source>
        <dbReference type="ARBA" id="ARBA00022989"/>
    </source>
</evidence>
<evidence type="ECO:0000256" key="5">
    <source>
        <dbReference type="SAM" id="Phobius"/>
    </source>
</evidence>
<sequence length="484" mass="52027">MSTSLRSFSSLYSATLLALLASGVLTTYLGLRLAADQVAQIWIGGMMSAYYLGLVGGSKVGHRLIAQVGHIRTFVASAGVTSASALGHALIDDLAVWLVLRLLVGTGMMCMYMVLESWLNEQADSKNRGTVFASYMIVSYLGLMLGQAAISISPELDLKPLLIVGMCFALCLVPLALTRRIHPAPLQPAPLKIRVFWQQVPQSLTTVAMAGVIAGSFYGLAPAYVASQGGDTKQVALYMSCTIVAGLLAQWPMGKLSDRVRRSRLIRTNTVILGSIALCIALLPLAGWLQLVFTFAYGIFAFTLYPLGTALANQNVEQSQRVALSATILLTFGLGASIGPLLASGLVQLLGYRMLYGFIALCTLLLFLRLSQVNYQQKQQDKQKTQDYVMASGDLVSSPLAAALDPRVDEQTVQQQMVQPVHMDTPLPNADQELSSQELSSQEMVEPQQSDGPVDQEQLTNGPDSDDSDHEASKQAAAEKPPAP</sequence>
<dbReference type="InterPro" id="IPR011701">
    <property type="entry name" value="MFS"/>
</dbReference>
<keyword evidence="8" id="KW-1185">Reference proteome</keyword>
<feature type="domain" description="Major facilitator superfamily (MFS) profile" evidence="6">
    <location>
        <begin position="1"/>
        <end position="375"/>
    </location>
</feature>
<feature type="transmembrane region" description="Helical" evidence="5">
    <location>
        <begin position="323"/>
        <end position="343"/>
    </location>
</feature>
<dbReference type="EMBL" id="JBHSGB010000017">
    <property type="protein sequence ID" value="MFC4656599.1"/>
    <property type="molecule type" value="Genomic_DNA"/>
</dbReference>
<evidence type="ECO:0000256" key="4">
    <source>
        <dbReference type="SAM" id="MobiDB-lite"/>
    </source>
</evidence>
<dbReference type="RefSeq" id="WP_377335810.1">
    <property type="nucleotide sequence ID" value="NZ_JBHSGB010000017.1"/>
</dbReference>
<dbReference type="InterPro" id="IPR036259">
    <property type="entry name" value="MFS_trans_sf"/>
</dbReference>
<dbReference type="PROSITE" id="PS50850">
    <property type="entry name" value="MFS"/>
    <property type="match status" value="1"/>
</dbReference>
<feature type="transmembrane region" description="Helical" evidence="5">
    <location>
        <begin position="204"/>
        <end position="223"/>
    </location>
</feature>
<dbReference type="Proteomes" id="UP001595962">
    <property type="component" value="Unassembled WGS sequence"/>
</dbReference>
<organism evidence="7 8">
    <name type="scientific">Rheinheimera marina</name>
    <dbReference type="NCBI Taxonomy" id="1774958"/>
    <lineage>
        <taxon>Bacteria</taxon>
        <taxon>Pseudomonadati</taxon>
        <taxon>Pseudomonadota</taxon>
        <taxon>Gammaproteobacteria</taxon>
        <taxon>Chromatiales</taxon>
        <taxon>Chromatiaceae</taxon>
        <taxon>Rheinheimera</taxon>
    </lineage>
</organism>
<dbReference type="Pfam" id="PF07690">
    <property type="entry name" value="MFS_1"/>
    <property type="match status" value="1"/>
</dbReference>
<feature type="transmembrane region" description="Helical" evidence="5">
    <location>
        <begin position="131"/>
        <end position="152"/>
    </location>
</feature>
<evidence type="ECO:0000256" key="3">
    <source>
        <dbReference type="ARBA" id="ARBA00023136"/>
    </source>
</evidence>
<gene>
    <name evidence="7" type="ORF">ACFO3I_16390</name>
</gene>
<feature type="transmembrane region" description="Helical" evidence="5">
    <location>
        <begin position="39"/>
        <end position="57"/>
    </location>
</feature>
<dbReference type="SUPFAM" id="SSF103473">
    <property type="entry name" value="MFS general substrate transporter"/>
    <property type="match status" value="1"/>
</dbReference>
<dbReference type="InterPro" id="IPR047200">
    <property type="entry name" value="MFS_YcaD-like"/>
</dbReference>
<reference evidence="8" key="1">
    <citation type="journal article" date="2019" name="Int. J. Syst. Evol. Microbiol.">
        <title>The Global Catalogue of Microorganisms (GCM) 10K type strain sequencing project: providing services to taxonomists for standard genome sequencing and annotation.</title>
        <authorList>
            <consortium name="The Broad Institute Genomics Platform"/>
            <consortium name="The Broad Institute Genome Sequencing Center for Infectious Disease"/>
            <person name="Wu L."/>
            <person name="Ma J."/>
        </authorList>
    </citation>
    <scope>NUCLEOTIDE SEQUENCE [LARGE SCALE GENOMIC DNA]</scope>
    <source>
        <strain evidence="8">DT28</strain>
    </source>
</reference>
<dbReference type="CDD" id="cd17477">
    <property type="entry name" value="MFS_YcaD_like"/>
    <property type="match status" value="1"/>
</dbReference>
<accession>A0ABV9JQW6</accession>
<keyword evidence="1 5" id="KW-0812">Transmembrane</keyword>
<feature type="transmembrane region" description="Helical" evidence="5">
    <location>
        <begin position="158"/>
        <end position="177"/>
    </location>
</feature>
<feature type="compositionally biased region" description="Low complexity" evidence="4">
    <location>
        <begin position="432"/>
        <end position="443"/>
    </location>
</feature>
<feature type="region of interest" description="Disordered" evidence="4">
    <location>
        <begin position="423"/>
        <end position="484"/>
    </location>
</feature>
<evidence type="ECO:0000313" key="8">
    <source>
        <dbReference type="Proteomes" id="UP001595962"/>
    </source>
</evidence>
<evidence type="ECO:0000256" key="1">
    <source>
        <dbReference type="ARBA" id="ARBA00022692"/>
    </source>
</evidence>
<feature type="compositionally biased region" description="Polar residues" evidence="4">
    <location>
        <begin position="447"/>
        <end position="463"/>
    </location>
</feature>
<evidence type="ECO:0000313" key="7">
    <source>
        <dbReference type="EMBL" id="MFC4656599.1"/>
    </source>
</evidence>
<protein>
    <submittedName>
        <fullName evidence="7">MFS transporter</fullName>
    </submittedName>
</protein>